<dbReference type="PRINTS" id="PR00449">
    <property type="entry name" value="RASTRNSFRMNG"/>
</dbReference>
<dbReference type="GO" id="GO:0005794">
    <property type="term" value="C:Golgi apparatus"/>
    <property type="evidence" value="ECO:0007669"/>
    <property type="project" value="TreeGrafter"/>
</dbReference>
<keyword evidence="6" id="KW-0732">Signal</keyword>
<evidence type="ECO:0000256" key="6">
    <source>
        <dbReference type="SAM" id="SignalP"/>
    </source>
</evidence>
<feature type="binding site" evidence="3">
    <location>
        <begin position="24"/>
        <end position="31"/>
    </location>
    <ligand>
        <name>GTP</name>
        <dbReference type="ChEBI" id="CHEBI:37565"/>
    </ligand>
</feature>
<dbReference type="InterPro" id="IPR024156">
    <property type="entry name" value="Small_GTPase_ARF"/>
</dbReference>
<dbReference type="GO" id="GO:0034067">
    <property type="term" value="P:protein localization to Golgi apparatus"/>
    <property type="evidence" value="ECO:0007669"/>
    <property type="project" value="TreeGrafter"/>
</dbReference>
<dbReference type="InterPro" id="IPR006689">
    <property type="entry name" value="Small_GTPase_ARF/SAR"/>
</dbReference>
<dbReference type="EMBL" id="HBIB01039276">
    <property type="protein sequence ID" value="CAE0263278.1"/>
    <property type="molecule type" value="Transcribed_RNA"/>
</dbReference>
<evidence type="ECO:0000256" key="1">
    <source>
        <dbReference type="ARBA" id="ARBA00022741"/>
    </source>
</evidence>
<feature type="region of interest" description="Disordered" evidence="5">
    <location>
        <begin position="189"/>
        <end position="211"/>
    </location>
</feature>
<dbReference type="AlphaFoldDB" id="A0A7S3GE08"/>
<dbReference type="GO" id="GO:0046872">
    <property type="term" value="F:metal ion binding"/>
    <property type="evidence" value="ECO:0007669"/>
    <property type="project" value="UniProtKB-KW"/>
</dbReference>
<dbReference type="PROSITE" id="PS51417">
    <property type="entry name" value="ARF"/>
    <property type="match status" value="1"/>
</dbReference>
<name>A0A7S3GE08_9EUKA</name>
<feature type="compositionally biased region" description="Basic and acidic residues" evidence="5">
    <location>
        <begin position="198"/>
        <end position="211"/>
    </location>
</feature>
<keyword evidence="2 3" id="KW-0342">GTP-binding</keyword>
<dbReference type="NCBIfam" id="TIGR00231">
    <property type="entry name" value="small_GTP"/>
    <property type="match status" value="1"/>
</dbReference>
<keyword evidence="1 3" id="KW-0547">Nucleotide-binding</keyword>
<feature type="binding site" evidence="3">
    <location>
        <begin position="139"/>
        <end position="142"/>
    </location>
    <ligand>
        <name>GTP</name>
        <dbReference type="ChEBI" id="CHEBI:37565"/>
    </ligand>
</feature>
<evidence type="ECO:0000256" key="2">
    <source>
        <dbReference type="ARBA" id="ARBA00023134"/>
    </source>
</evidence>
<organism evidence="7">
    <name type="scientific">Palpitomonas bilix</name>
    <dbReference type="NCBI Taxonomy" id="652834"/>
    <lineage>
        <taxon>Eukaryota</taxon>
        <taxon>Eukaryota incertae sedis</taxon>
    </lineage>
</organism>
<dbReference type="PANTHER" id="PTHR45909:SF1">
    <property type="entry name" value="ADP-RIBOSYLATION FACTOR-RELATED PROTEIN 1"/>
    <property type="match status" value="1"/>
</dbReference>
<feature type="chain" id="PRO_5030542425" evidence="6">
    <location>
        <begin position="19"/>
        <end position="211"/>
    </location>
</feature>
<dbReference type="PANTHER" id="PTHR45909">
    <property type="entry name" value="ADP-RIBOSYLATION FACTOR-RELATED PROTEIN 1"/>
    <property type="match status" value="1"/>
</dbReference>
<dbReference type="SMART" id="SM00177">
    <property type="entry name" value="ARF"/>
    <property type="match status" value="1"/>
</dbReference>
<gene>
    <name evidence="7" type="ORF">PBIL07802_LOCUS25576</name>
</gene>
<feature type="signal peptide" evidence="6">
    <location>
        <begin position="1"/>
        <end position="18"/>
    </location>
</feature>
<accession>A0A7S3GE08</accession>
<protein>
    <submittedName>
        <fullName evidence="7">Uncharacterized protein</fullName>
    </submittedName>
</protein>
<feature type="binding site" evidence="4">
    <location>
        <position position="61"/>
    </location>
    <ligand>
        <name>Mg(2+)</name>
        <dbReference type="ChEBI" id="CHEBI:18420"/>
    </ligand>
</feature>
<dbReference type="InterPro" id="IPR005225">
    <property type="entry name" value="Small_GTP-bd"/>
</dbReference>
<dbReference type="GO" id="GO:0005525">
    <property type="term" value="F:GTP binding"/>
    <property type="evidence" value="ECO:0007669"/>
    <property type="project" value="UniProtKB-KW"/>
</dbReference>
<keyword evidence="4" id="KW-0460">Magnesium</keyword>
<evidence type="ECO:0000256" key="4">
    <source>
        <dbReference type="PIRSR" id="PIRSR606689-2"/>
    </source>
</evidence>
<dbReference type="GO" id="GO:0043001">
    <property type="term" value="P:Golgi to plasma membrane protein transport"/>
    <property type="evidence" value="ECO:0007669"/>
    <property type="project" value="TreeGrafter"/>
</dbReference>
<evidence type="ECO:0000313" key="7">
    <source>
        <dbReference type="EMBL" id="CAE0263278.1"/>
    </source>
</evidence>
<dbReference type="Gene3D" id="3.40.50.300">
    <property type="entry name" value="P-loop containing nucleotide triphosphate hydrolases"/>
    <property type="match status" value="1"/>
</dbReference>
<feature type="binding site" evidence="3">
    <location>
        <position position="83"/>
    </location>
    <ligand>
        <name>GTP</name>
        <dbReference type="ChEBI" id="CHEBI:37565"/>
    </ligand>
</feature>
<dbReference type="GO" id="GO:0006886">
    <property type="term" value="P:intracellular protein transport"/>
    <property type="evidence" value="ECO:0007669"/>
    <property type="project" value="TreeGrafter"/>
</dbReference>
<keyword evidence="4" id="KW-0479">Metal-binding</keyword>
<feature type="binding site" evidence="4">
    <location>
        <position position="31"/>
    </location>
    <ligand>
        <name>Mg(2+)</name>
        <dbReference type="ChEBI" id="CHEBI:18420"/>
    </ligand>
</feature>
<dbReference type="Pfam" id="PF00025">
    <property type="entry name" value="Arf"/>
    <property type="match status" value="1"/>
</dbReference>
<evidence type="ECO:0000256" key="3">
    <source>
        <dbReference type="PIRSR" id="PIRSR606689-1"/>
    </source>
</evidence>
<dbReference type="GO" id="GO:0003924">
    <property type="term" value="F:GTPase activity"/>
    <property type="evidence" value="ECO:0007669"/>
    <property type="project" value="InterPro"/>
</dbReference>
<sequence>MFSLLAGLWRLLFQKTEHFVLIIGCDGAGKTTLMEQAKRIFSNQSKKEDENDNDLDGIGPTVGLNIGKIDQGKVRLVVWDLGGQSGLRFMWDRYYSECDGVVFVVDSAESSRFDEAKKEIQQAAGHTQLHEVPLLVLANKQDLTEALPAETVEGAVIDMGVKSGRKFLVQGVSALKGTGVKMGLEWLGEQNRAGGGGEEGRRRKGRDTQKK</sequence>
<dbReference type="InterPro" id="IPR027417">
    <property type="entry name" value="P-loop_NTPase"/>
</dbReference>
<dbReference type="SMART" id="SM00175">
    <property type="entry name" value="RAB"/>
    <property type="match status" value="1"/>
</dbReference>
<reference evidence="7" key="1">
    <citation type="submission" date="2021-01" db="EMBL/GenBank/DDBJ databases">
        <authorList>
            <person name="Corre E."/>
            <person name="Pelletier E."/>
            <person name="Niang G."/>
            <person name="Scheremetjew M."/>
            <person name="Finn R."/>
            <person name="Kale V."/>
            <person name="Holt S."/>
            <person name="Cochrane G."/>
            <person name="Meng A."/>
            <person name="Brown T."/>
            <person name="Cohen L."/>
        </authorList>
    </citation>
    <scope>NUCLEOTIDE SEQUENCE</scope>
    <source>
        <strain evidence="7">NIES-2562</strain>
    </source>
</reference>
<dbReference type="SMART" id="SM00178">
    <property type="entry name" value="SAR"/>
    <property type="match status" value="1"/>
</dbReference>
<evidence type="ECO:0000256" key="5">
    <source>
        <dbReference type="SAM" id="MobiDB-lite"/>
    </source>
</evidence>
<proteinExistence type="predicted"/>
<dbReference type="SUPFAM" id="SSF52540">
    <property type="entry name" value="P-loop containing nucleoside triphosphate hydrolases"/>
    <property type="match status" value="1"/>
</dbReference>